<gene>
    <name evidence="1" type="ORF">BYL167_LOCUS30248</name>
    <name evidence="2" type="ORF">GIL414_LOCUS34538</name>
</gene>
<dbReference type="AlphaFoldDB" id="A0A8S2UYK1"/>
<protein>
    <submittedName>
        <fullName evidence="1">Uncharacterized protein</fullName>
    </submittedName>
</protein>
<evidence type="ECO:0000313" key="3">
    <source>
        <dbReference type="Proteomes" id="UP000681967"/>
    </source>
</evidence>
<sequence>KDDLELTITGYRSLALTDTHTVTLLVDRPQHILLEWDNLDEIIFKSSGGTTDPDSLARANDTQVVINQLTIGLDL</sequence>
<reference evidence="1" key="1">
    <citation type="submission" date="2021-02" db="EMBL/GenBank/DDBJ databases">
        <authorList>
            <person name="Nowell W R."/>
        </authorList>
    </citation>
    <scope>NUCLEOTIDE SEQUENCE</scope>
</reference>
<organism evidence="1 3">
    <name type="scientific">Rotaria magnacalcarata</name>
    <dbReference type="NCBI Taxonomy" id="392030"/>
    <lineage>
        <taxon>Eukaryota</taxon>
        <taxon>Metazoa</taxon>
        <taxon>Spiralia</taxon>
        <taxon>Gnathifera</taxon>
        <taxon>Rotifera</taxon>
        <taxon>Eurotatoria</taxon>
        <taxon>Bdelloidea</taxon>
        <taxon>Philodinida</taxon>
        <taxon>Philodinidae</taxon>
        <taxon>Rotaria</taxon>
    </lineage>
</organism>
<evidence type="ECO:0000313" key="2">
    <source>
        <dbReference type="EMBL" id="CAF4497233.1"/>
    </source>
</evidence>
<feature type="non-terminal residue" evidence="1">
    <location>
        <position position="1"/>
    </location>
</feature>
<evidence type="ECO:0000313" key="1">
    <source>
        <dbReference type="EMBL" id="CAF4369249.1"/>
    </source>
</evidence>
<dbReference type="EMBL" id="CAJOBJ010080094">
    <property type="protein sequence ID" value="CAF4497233.1"/>
    <property type="molecule type" value="Genomic_DNA"/>
</dbReference>
<dbReference type="Proteomes" id="UP000681967">
    <property type="component" value="Unassembled WGS sequence"/>
</dbReference>
<dbReference type="Proteomes" id="UP000681720">
    <property type="component" value="Unassembled WGS sequence"/>
</dbReference>
<comment type="caution">
    <text evidence="1">The sequence shown here is derived from an EMBL/GenBank/DDBJ whole genome shotgun (WGS) entry which is preliminary data.</text>
</comment>
<name>A0A8S2UYK1_9BILA</name>
<proteinExistence type="predicted"/>
<dbReference type="EMBL" id="CAJOBH010048906">
    <property type="protein sequence ID" value="CAF4369249.1"/>
    <property type="molecule type" value="Genomic_DNA"/>
</dbReference>
<accession>A0A8S2UYK1</accession>